<comment type="similarity">
    <text evidence="2">Belongs to the diacylglycerol/lipid kinase family.</text>
</comment>
<evidence type="ECO:0000256" key="2">
    <source>
        <dbReference type="ARBA" id="ARBA00005983"/>
    </source>
</evidence>
<comment type="cofactor">
    <cofactor evidence="1">
        <name>Mg(2+)</name>
        <dbReference type="ChEBI" id="CHEBI:18420"/>
    </cofactor>
</comment>
<dbReference type="Proteomes" id="UP000199494">
    <property type="component" value="Unassembled WGS sequence"/>
</dbReference>
<dbReference type="Gene3D" id="3.40.50.10330">
    <property type="entry name" value="Probable inorganic polyphosphate/atp-NAD kinase, domain 1"/>
    <property type="match status" value="1"/>
</dbReference>
<dbReference type="GO" id="GO:0005886">
    <property type="term" value="C:plasma membrane"/>
    <property type="evidence" value="ECO:0007669"/>
    <property type="project" value="TreeGrafter"/>
</dbReference>
<evidence type="ECO:0000313" key="4">
    <source>
        <dbReference type="Proteomes" id="UP000199494"/>
    </source>
</evidence>
<dbReference type="PANTHER" id="PTHR12358:SF106">
    <property type="entry name" value="LIPID KINASE YEGS"/>
    <property type="match status" value="1"/>
</dbReference>
<reference evidence="3 4" key="1">
    <citation type="submission" date="2016-10" db="EMBL/GenBank/DDBJ databases">
        <authorList>
            <person name="de Groot N.N."/>
        </authorList>
    </citation>
    <scope>NUCLEOTIDE SEQUENCE [LARGE SCALE GENOMIC DNA]</scope>
    <source>
        <strain evidence="3 4">CGMCC 4.5506</strain>
    </source>
</reference>
<dbReference type="GO" id="GO:0004143">
    <property type="term" value="F:ATP-dependent diacylglycerol kinase activity"/>
    <property type="evidence" value="ECO:0007669"/>
    <property type="project" value="TreeGrafter"/>
</dbReference>
<dbReference type="STRING" id="530584.SAMN05421630_111226"/>
<dbReference type="EMBL" id="FMZE01000011">
    <property type="protein sequence ID" value="SDD71882.1"/>
    <property type="molecule type" value="Genomic_DNA"/>
</dbReference>
<dbReference type="Gene3D" id="2.60.200.40">
    <property type="match status" value="1"/>
</dbReference>
<dbReference type="SUPFAM" id="SSF111331">
    <property type="entry name" value="NAD kinase/diacylglycerol kinase-like"/>
    <property type="match status" value="1"/>
</dbReference>
<dbReference type="InterPro" id="IPR016064">
    <property type="entry name" value="NAD/diacylglycerol_kinase_sf"/>
</dbReference>
<protein>
    <submittedName>
        <fullName evidence="3">Diacylglycerol kinase family enzyme</fullName>
    </submittedName>
</protein>
<dbReference type="InterPro" id="IPR001206">
    <property type="entry name" value="Diacylglycerol_kinase_cat_dom"/>
</dbReference>
<evidence type="ECO:0000256" key="1">
    <source>
        <dbReference type="ARBA" id="ARBA00001946"/>
    </source>
</evidence>
<accession>A0A1G6X119</accession>
<evidence type="ECO:0000313" key="3">
    <source>
        <dbReference type="EMBL" id="SDD71882.1"/>
    </source>
</evidence>
<dbReference type="SMART" id="SM00046">
    <property type="entry name" value="DAGKc"/>
    <property type="match status" value="1"/>
</dbReference>
<name>A0A1G6X119_9PSEU</name>
<dbReference type="PANTHER" id="PTHR12358">
    <property type="entry name" value="SPHINGOSINE KINASE"/>
    <property type="match status" value="1"/>
</dbReference>
<proteinExistence type="inferred from homology"/>
<keyword evidence="4" id="KW-1185">Reference proteome</keyword>
<dbReference type="AlphaFoldDB" id="A0A1G6X119"/>
<keyword evidence="3" id="KW-0808">Transferase</keyword>
<dbReference type="PROSITE" id="PS50146">
    <property type="entry name" value="DAGK"/>
    <property type="match status" value="1"/>
</dbReference>
<keyword evidence="3" id="KW-0418">Kinase</keyword>
<organism evidence="3 4">
    <name type="scientific">Prauserella marina</name>
    <dbReference type="NCBI Taxonomy" id="530584"/>
    <lineage>
        <taxon>Bacteria</taxon>
        <taxon>Bacillati</taxon>
        <taxon>Actinomycetota</taxon>
        <taxon>Actinomycetes</taxon>
        <taxon>Pseudonocardiales</taxon>
        <taxon>Pseudonocardiaceae</taxon>
        <taxon>Prauserella</taxon>
    </lineage>
</organism>
<gene>
    <name evidence="3" type="ORF">SAMN05421630_111226</name>
</gene>
<dbReference type="Pfam" id="PF00781">
    <property type="entry name" value="DAGK_cat"/>
    <property type="match status" value="1"/>
</dbReference>
<sequence>MPGVVPPPSPTLRVVRAVLVVNPQATATTPGGRDVLAHALASDVKLDVVETDYRGHAMAVARAAARDEVDLVVAHGGDGTINEVVNGLLADSGERPGNYTTVPMLGVVPGGSANVFARALGLPCDPVEATHQLLNAIEERRSRTVGLGRAGERWFTFNAGMGWDADVVAGVEKRRGKQTSPSLYMRTALACYLRPPNGRPELTVEVEGEEPVPVRTAFISNTDPWSYLGNRPVHLNTGCSFDTGLGLFALRGMALPTVLRHLRQALRTRGKHRGKQLLRDDDVAVVAVTAQEPVNLQVDGDLVGQRTRVEFRSVARALTVAA</sequence>
<dbReference type="InterPro" id="IPR050187">
    <property type="entry name" value="Lipid_Phosphate_FormReg"/>
</dbReference>
<dbReference type="InterPro" id="IPR017438">
    <property type="entry name" value="ATP-NAD_kinase_N"/>
</dbReference>